<accession>A0AAD9H444</accession>
<dbReference type="EMBL" id="MU843102">
    <property type="protein sequence ID" value="KAK2021471.1"/>
    <property type="molecule type" value="Genomic_DNA"/>
</dbReference>
<evidence type="ECO:0000313" key="3">
    <source>
        <dbReference type="Proteomes" id="UP001232148"/>
    </source>
</evidence>
<reference evidence="2" key="1">
    <citation type="submission" date="2021-06" db="EMBL/GenBank/DDBJ databases">
        <title>Comparative genomics, transcriptomics and evolutionary studies reveal genomic signatures of adaptation to plant cell wall in hemibiotrophic fungi.</title>
        <authorList>
            <consortium name="DOE Joint Genome Institute"/>
            <person name="Baroncelli R."/>
            <person name="Diaz J.F."/>
            <person name="Benocci T."/>
            <person name="Peng M."/>
            <person name="Battaglia E."/>
            <person name="Haridas S."/>
            <person name="Andreopoulos W."/>
            <person name="Labutti K."/>
            <person name="Pangilinan J."/>
            <person name="Floch G.L."/>
            <person name="Makela M.R."/>
            <person name="Henrissat B."/>
            <person name="Grigoriev I.V."/>
            <person name="Crouch J.A."/>
            <person name="De Vries R.P."/>
            <person name="Sukno S.A."/>
            <person name="Thon M.R."/>
        </authorList>
    </citation>
    <scope>NUCLEOTIDE SEQUENCE</scope>
    <source>
        <strain evidence="2">MAFF235873</strain>
    </source>
</reference>
<name>A0AAD9H444_9PEZI</name>
<comment type="caution">
    <text evidence="2">The sequence shown here is derived from an EMBL/GenBank/DDBJ whole genome shotgun (WGS) entry which is preliminary data.</text>
</comment>
<organism evidence="2 3">
    <name type="scientific">Colletotrichum zoysiae</name>
    <dbReference type="NCBI Taxonomy" id="1216348"/>
    <lineage>
        <taxon>Eukaryota</taxon>
        <taxon>Fungi</taxon>
        <taxon>Dikarya</taxon>
        <taxon>Ascomycota</taxon>
        <taxon>Pezizomycotina</taxon>
        <taxon>Sordariomycetes</taxon>
        <taxon>Hypocreomycetidae</taxon>
        <taxon>Glomerellales</taxon>
        <taxon>Glomerellaceae</taxon>
        <taxon>Colletotrichum</taxon>
        <taxon>Colletotrichum graminicola species complex</taxon>
    </lineage>
</organism>
<protein>
    <submittedName>
        <fullName evidence="2">Uncharacterized protein</fullName>
    </submittedName>
</protein>
<feature type="region of interest" description="Disordered" evidence="1">
    <location>
        <begin position="99"/>
        <end position="133"/>
    </location>
</feature>
<evidence type="ECO:0000313" key="2">
    <source>
        <dbReference type="EMBL" id="KAK2021471.1"/>
    </source>
</evidence>
<sequence>MACGSDIYYGRRAWGIWSHALWAANTPRQRFKDGVSWFDVFFGVFARHPEDIRQQGSRLSRETGTFMSKAMGDWSVERKRCIVPGSMAWIHPKKRTLYPKAQKKRMDSSRSDSILPKAKPTENEKKTRRGGKKKGRWTLRIVVFVRVRNTCYGS</sequence>
<dbReference type="AlphaFoldDB" id="A0AAD9H444"/>
<keyword evidence="3" id="KW-1185">Reference proteome</keyword>
<evidence type="ECO:0000256" key="1">
    <source>
        <dbReference type="SAM" id="MobiDB-lite"/>
    </source>
</evidence>
<dbReference type="Proteomes" id="UP001232148">
    <property type="component" value="Unassembled WGS sequence"/>
</dbReference>
<proteinExistence type="predicted"/>
<gene>
    <name evidence="2" type="ORF">LX32DRAFT_250636</name>
</gene>